<reference evidence="2" key="1">
    <citation type="submission" date="2025-08" db="UniProtKB">
        <authorList>
            <consortium name="RefSeq"/>
        </authorList>
    </citation>
    <scope>IDENTIFICATION</scope>
</reference>
<gene>
    <name evidence="2" type="primary">TSACC</name>
</gene>
<dbReference type="RefSeq" id="XP_045154436.1">
    <property type="nucleotide sequence ID" value="XM_045298501.1"/>
</dbReference>
<accession>A0AC55DRU0</accession>
<evidence type="ECO:0000313" key="2">
    <source>
        <dbReference type="RefSeq" id="XP_045154436.1"/>
    </source>
</evidence>
<proteinExistence type="predicted"/>
<name>A0AC55DRU0_ECHTE</name>
<protein>
    <submittedName>
        <fullName evidence="2">TSSK6-activating co-chaperone protein</fullName>
    </submittedName>
</protein>
<organism evidence="1 2">
    <name type="scientific">Echinops telfairi</name>
    <name type="common">Lesser hedgehog tenrec</name>
    <dbReference type="NCBI Taxonomy" id="9371"/>
    <lineage>
        <taxon>Eukaryota</taxon>
        <taxon>Metazoa</taxon>
        <taxon>Chordata</taxon>
        <taxon>Craniata</taxon>
        <taxon>Vertebrata</taxon>
        <taxon>Euteleostomi</taxon>
        <taxon>Mammalia</taxon>
        <taxon>Eutheria</taxon>
        <taxon>Afrotheria</taxon>
        <taxon>Tenrecidae</taxon>
        <taxon>Tenrecinae</taxon>
        <taxon>Echinops</taxon>
    </lineage>
</organism>
<sequence length="124" mass="13310">MEQRTSQPASGKVKEEVSAVSLCPAKPSPSYIDLQASSPGDTPVNTQSRKLLSGVKPRSKECIGLLECMYANLQLQTQLVQQQMAILENIQASMAQVAPGRESTPSLPAVSGSLLLDQLPQFNK</sequence>
<dbReference type="Proteomes" id="UP000694863">
    <property type="component" value="Unplaced"/>
</dbReference>
<evidence type="ECO:0000313" key="1">
    <source>
        <dbReference type="Proteomes" id="UP000694863"/>
    </source>
</evidence>
<keyword evidence="1" id="KW-1185">Reference proteome</keyword>